<keyword evidence="2" id="KW-1185">Reference proteome</keyword>
<dbReference type="RefSeq" id="WP_089522871.1">
    <property type="nucleotide sequence ID" value="NZ_NMUQ01000001.1"/>
</dbReference>
<sequence length="148" mass="15942">MKIGMVLVLFILLVILIPIFCPVDNDLITSQARSIGFNVYNGIGSYDLIAQSLGGDFEPPPPPLHTIPSRESYNFEVYANGRTPTTAFVNYNIDFRGQIAGTVAIRMAVIYVSVLGIRIPVGNASASVNSSFVTASINGTNIGIHRIL</sequence>
<protein>
    <submittedName>
        <fullName evidence="1">Uncharacterized protein</fullName>
    </submittedName>
</protein>
<evidence type="ECO:0000313" key="1">
    <source>
        <dbReference type="EMBL" id="OXM15779.1"/>
    </source>
</evidence>
<evidence type="ECO:0000313" key="2">
    <source>
        <dbReference type="Proteomes" id="UP000215145"/>
    </source>
</evidence>
<dbReference type="EMBL" id="NMUQ01000001">
    <property type="protein sequence ID" value="OXM15779.1"/>
    <property type="molecule type" value="Genomic_DNA"/>
</dbReference>
<name>A0A229P1I2_9BACL</name>
<comment type="caution">
    <text evidence="1">The sequence shown here is derived from an EMBL/GenBank/DDBJ whole genome shotgun (WGS) entry which is preliminary data.</text>
</comment>
<accession>A0A229P1I2</accession>
<gene>
    <name evidence="1" type="ORF">CGZ75_03405</name>
</gene>
<dbReference type="OrthoDB" id="134475at2"/>
<dbReference type="AlphaFoldDB" id="A0A229P1I2"/>
<dbReference type="Proteomes" id="UP000215145">
    <property type="component" value="Unassembled WGS sequence"/>
</dbReference>
<organism evidence="1 2">
    <name type="scientific">Paenibacillus herberti</name>
    <dbReference type="NCBI Taxonomy" id="1619309"/>
    <lineage>
        <taxon>Bacteria</taxon>
        <taxon>Bacillati</taxon>
        <taxon>Bacillota</taxon>
        <taxon>Bacilli</taxon>
        <taxon>Bacillales</taxon>
        <taxon>Paenibacillaceae</taxon>
        <taxon>Paenibacillus</taxon>
    </lineage>
</organism>
<reference evidence="1 2" key="1">
    <citation type="submission" date="2017-07" db="EMBL/GenBank/DDBJ databases">
        <title>Paenibacillus herberti R33 genome sequencing and assembly.</title>
        <authorList>
            <person name="Su W."/>
        </authorList>
    </citation>
    <scope>NUCLEOTIDE SEQUENCE [LARGE SCALE GENOMIC DNA]</scope>
    <source>
        <strain evidence="1 2">R33</strain>
    </source>
</reference>
<proteinExistence type="predicted"/>